<protein>
    <submittedName>
        <fullName evidence="1">Uncharacterized protein</fullName>
    </submittedName>
</protein>
<dbReference type="Proteomes" id="UP000465220">
    <property type="component" value="Unassembled WGS sequence"/>
</dbReference>
<sequence length="118" mass="12116">MTATRDNRRTTADSLASEAYHSTGIVVVVLPVPHASARVSPSLATASAVKAEVVQVLDAETTGWLAKHASETILHSLLDNLGRCVVSSSAEDLLNALPGPLASADHEAVPLAGGGRPK</sequence>
<keyword evidence="2" id="KW-1185">Reference proteome</keyword>
<organism evidence="1 2">
    <name type="scientific">Aspergillus lentulus</name>
    <dbReference type="NCBI Taxonomy" id="293939"/>
    <lineage>
        <taxon>Eukaryota</taxon>
        <taxon>Fungi</taxon>
        <taxon>Dikarya</taxon>
        <taxon>Ascomycota</taxon>
        <taxon>Pezizomycotina</taxon>
        <taxon>Eurotiomycetes</taxon>
        <taxon>Eurotiomycetidae</taxon>
        <taxon>Eurotiales</taxon>
        <taxon>Aspergillaceae</taxon>
        <taxon>Aspergillus</taxon>
        <taxon>Aspergillus subgen. Fumigati</taxon>
    </lineage>
</organism>
<gene>
    <name evidence="1" type="ORF">IFM60648_09102</name>
</gene>
<comment type="caution">
    <text evidence="1">The sequence shown here is derived from an EMBL/GenBank/DDBJ whole genome shotgun (WGS) entry which is preliminary data.</text>
</comment>
<accession>A0ABQ1AYS8</accession>
<reference evidence="1 2" key="1">
    <citation type="submission" date="2020-01" db="EMBL/GenBank/DDBJ databases">
        <title>Draft genome sequence of Aspergillus lentulus IFM 60648.</title>
        <authorList>
            <person name="Takahashi H."/>
            <person name="Yaguchi T."/>
        </authorList>
    </citation>
    <scope>NUCLEOTIDE SEQUENCE [LARGE SCALE GENOMIC DNA]</scope>
    <source>
        <strain evidence="1 2">IFM 60648</strain>
    </source>
</reference>
<name>A0ABQ1AYS8_ASPLE</name>
<dbReference type="EMBL" id="BLKI01000077">
    <property type="protein sequence ID" value="GFF90543.1"/>
    <property type="molecule type" value="Genomic_DNA"/>
</dbReference>
<evidence type="ECO:0000313" key="2">
    <source>
        <dbReference type="Proteomes" id="UP000465220"/>
    </source>
</evidence>
<evidence type="ECO:0000313" key="1">
    <source>
        <dbReference type="EMBL" id="GFF90543.1"/>
    </source>
</evidence>
<proteinExistence type="predicted"/>